<comment type="caution">
    <text evidence="1">The sequence shown here is derived from an EMBL/GenBank/DDBJ whole genome shotgun (WGS) entry which is preliminary data.</text>
</comment>
<reference evidence="1" key="1">
    <citation type="submission" date="2021-10" db="EMBL/GenBank/DDBJ databases">
        <title>The complete genome sequence of Leeia sp. TBRC 13508.</title>
        <authorList>
            <person name="Charoenyingcharoen P."/>
            <person name="Yukphan P."/>
        </authorList>
    </citation>
    <scope>NUCLEOTIDE SEQUENCE</scope>
    <source>
        <strain evidence="1">TBRC 13508</strain>
    </source>
</reference>
<proteinExistence type="predicted"/>
<sequence length="93" mass="10670">MSENEAFGMYSKLYVLMRRVLTRSIDVQYLSQDKNYLAYVLKEALSAEDEDLQKLAAEIEAICFPKTENNVTAINEAREKRSAPEARYTGSLR</sequence>
<name>A0ABS8D3T6_9NEIS</name>
<evidence type="ECO:0000313" key="1">
    <source>
        <dbReference type="EMBL" id="MCB6182860.1"/>
    </source>
</evidence>
<dbReference type="RefSeq" id="WP_227179013.1">
    <property type="nucleotide sequence ID" value="NZ_JAJBZT010000002.1"/>
</dbReference>
<keyword evidence="2" id="KW-1185">Reference proteome</keyword>
<dbReference type="Proteomes" id="UP001165395">
    <property type="component" value="Unassembled WGS sequence"/>
</dbReference>
<gene>
    <name evidence="1" type="ORF">LIN78_04760</name>
</gene>
<evidence type="ECO:0000313" key="2">
    <source>
        <dbReference type="Proteomes" id="UP001165395"/>
    </source>
</evidence>
<organism evidence="1 2">
    <name type="scientific">Leeia speluncae</name>
    <dbReference type="NCBI Taxonomy" id="2884804"/>
    <lineage>
        <taxon>Bacteria</taxon>
        <taxon>Pseudomonadati</taxon>
        <taxon>Pseudomonadota</taxon>
        <taxon>Betaproteobacteria</taxon>
        <taxon>Neisseriales</taxon>
        <taxon>Leeiaceae</taxon>
        <taxon>Leeia</taxon>
    </lineage>
</organism>
<accession>A0ABS8D3T6</accession>
<dbReference type="EMBL" id="JAJBZT010000002">
    <property type="protein sequence ID" value="MCB6182860.1"/>
    <property type="molecule type" value="Genomic_DNA"/>
</dbReference>
<protein>
    <submittedName>
        <fullName evidence="1">Uncharacterized protein</fullName>
    </submittedName>
</protein>